<organism evidence="1 2">
    <name type="scientific">Kribbella koreensis</name>
    <dbReference type="NCBI Taxonomy" id="57909"/>
    <lineage>
        <taxon>Bacteria</taxon>
        <taxon>Bacillati</taxon>
        <taxon>Actinomycetota</taxon>
        <taxon>Actinomycetes</taxon>
        <taxon>Propionibacteriales</taxon>
        <taxon>Kribbellaceae</taxon>
        <taxon>Kribbella</taxon>
    </lineage>
</organism>
<evidence type="ECO:0000313" key="1">
    <source>
        <dbReference type="EMBL" id="GAA0949915.1"/>
    </source>
</evidence>
<reference evidence="1 2" key="1">
    <citation type="journal article" date="2019" name="Int. J. Syst. Evol. Microbiol.">
        <title>The Global Catalogue of Microorganisms (GCM) 10K type strain sequencing project: providing services to taxonomists for standard genome sequencing and annotation.</title>
        <authorList>
            <consortium name="The Broad Institute Genomics Platform"/>
            <consortium name="The Broad Institute Genome Sequencing Center for Infectious Disease"/>
            <person name="Wu L."/>
            <person name="Ma J."/>
        </authorList>
    </citation>
    <scope>NUCLEOTIDE SEQUENCE [LARGE SCALE GENOMIC DNA]</scope>
    <source>
        <strain evidence="1 2">JCM 10977</strain>
    </source>
</reference>
<proteinExistence type="predicted"/>
<dbReference type="EMBL" id="BAAAHK010000013">
    <property type="protein sequence ID" value="GAA0949915.1"/>
    <property type="molecule type" value="Genomic_DNA"/>
</dbReference>
<accession>A0ABN1R083</accession>
<dbReference type="RefSeq" id="WP_343974510.1">
    <property type="nucleotide sequence ID" value="NZ_BAAAHK010000013.1"/>
</dbReference>
<comment type="caution">
    <text evidence="1">The sequence shown here is derived from an EMBL/GenBank/DDBJ whole genome shotgun (WGS) entry which is preliminary data.</text>
</comment>
<gene>
    <name evidence="1" type="ORF">GCM10009554_49090</name>
</gene>
<protein>
    <submittedName>
        <fullName evidence="1">Uncharacterized protein</fullName>
    </submittedName>
</protein>
<name>A0ABN1R083_9ACTN</name>
<evidence type="ECO:0000313" key="2">
    <source>
        <dbReference type="Proteomes" id="UP001500542"/>
    </source>
</evidence>
<keyword evidence="2" id="KW-1185">Reference proteome</keyword>
<sequence>MLSNHSPASALSAWIDESIIVGKDHPGAYALASVITDVSAVDDLRDTFRALREKKVVRLHWVAESTKRRDLITHTIAELDLVSVVALGKPVHRQKQERARRCCMECLLHELEGYGVTSARLESRAPAQDRHDVRLVDSAREKGLISRDLLVDFARPTHEPMLWLPDALAGAVTAAELGEPRWLLMLSESIDIRQVKVR</sequence>
<dbReference type="Proteomes" id="UP001500542">
    <property type="component" value="Unassembled WGS sequence"/>
</dbReference>